<evidence type="ECO:0000256" key="6">
    <source>
        <dbReference type="ARBA" id="ARBA00032587"/>
    </source>
</evidence>
<sequence>MPDGHGEHVRSAARSRRRHSHSHRHSYSPHSQLSSQSFLLFNAPESPDIQTQTLPPPSSPPPLLPRSTYSRPQESPAHRLSLLTEFLNQHHGVHDAVEESLGQSPDPREYYRQYSDLFQDLQNGPLGVGSIFPVEVETGMIAVAHPEVSAGRLSSDASPGPRGSASRLYHESSSGLSGRHSADSSSRSRPVYSSRVSSAGQSSFKDLLQKFNNAVDESPTGLDSHRQSGTVSPTPNPHGQPRYWDWGDPLAVAKPEYRRQQSQDHSWSSTRKPSTHKSPPQDSTRPRSHWQDSPGSQRLTGPNESGSHTPLEENTANPPFRRPLFGELLQIDTAVDHPGHGIQRRGSDSSVQSPNPALLGRPRFDLGPGVSPSSPTAWYLGYTPSLEAINLEASNLHHRRTRSEFCAGTTPVVTSALSTHMAVASPTESAGSDAAHSKSRIPVASRRLSHASDSSHSSSSPRETSAPGLYPPHLSLPPKGTSRIPKPFNKSPKSSRSASSRLPLAVKSPVSHEMTLDDCLTPHPEKDGHLKAYISAPPPKKSPPLRSSRPRLPVSIAATSTPRLKVEDRVSHFQVQNNTKRDTRNARPRTRRLPELDNLDFAARRQKIKQAFNETLQKEEKAAERRRLAEFRKDEEVRAQLLREGKQRKKRSRAELSQDRDVMDSVYESVLGGDESDEIQALSRTSEGQAISAAPSLSINTSSSIAEKDIRSGSEQPQEQSQPPLPSPSIDLGDSPTLGLSDQICTQLRFGPENGQTTDVTPSSAVTADTNESDTTHFDLEPPEMHFQEAEMSHRTVLSQIMQMRESSSSSQASSEDHDCASCVSDEKESIQIMLAPSFLDDSVDSSDNPEQHEAGDEPDHLSEGQLNRSSMTSWSSFVRDHLSPEVPLEQADEALSSTDQNHLLPMSSPESDKTSQPLSATVFPLPSVDDPLNHVLYEKPVPETGDRPSHLFNLARQGGWDSKRVTQLYLEELTRGRFHRPPSTGKILERPSAPPQLDREVETPPRTDSLTDDPVLVPLSEDLPSLDSLCHRPSLSLRDDWVTASPSVGDWMQVAADEAPTPPPKDETEGLGLEDVSTPRLTGPVTRGFELDGSRQGLGLAVQVSSPEDDDEEGVAEDGQQQRRQEQHQQQHLDTSAPPLPDYAPPPPPPTTTQMGDVVEPLLSQMVSPSIYSSHPPSSIIPSDAFGASNDYLPAKSSEESSLSQVGLTLSPPTLVSSATSQQPPSVDQSRIEIDKGSPSPEQRRLKKRRNVIKELVDTEHTYGRDMKVVDDIYKGTSSSCLDLSADDVKTLFGNSDQIVQFSMTFQDALKKAAKSVYVMPKSQRWNSKRGSRATQGSTLVDDQSPEADLETSDSDKDSRTFIGQAFVEKMAQMEKVYTDYLKNHDVANKKLVTLQRNPKVAIWLKECREWASDLTQAWNLDSLLVKPVQRILKYPLLLNELLQATPVDHPDYAAIANAHEGVTNISVRINELKKRADVVGQVVSSRKRKESDVRAGLSKALGRRTEKLKQHVGLSEIFEDKEYDGLSQRFGDSFCQLQVVMRDVEMYVREVHSEMDHFHECITAIEGCIDVAQSHYTEIESKWRRFRMSVREVMTVALPEHVAAVRKDVIEPMVTLLKLHDGPQKVMQKRNKRLIDYARFKSIKDRNDKPDRKTVEQGEQFVALNDALKDELPKLFSLTAKLMEACLNNFVKIQMAWLRILRTKLGSLFDRLPEEISGIISDWAADFTFSEAQVLSLGICNGSILAESINLVNFNTPSTGPEVASPRRPSTVNSSSNHTASLNAEASPKASQDFSNGSIVVQSPPVDTFSQHHSNNPQTYHHAANGRGLTDSSHSTTMRPPGTPEMFNGIQPSIQGGGNGSTERVVPIRPNTSTTHSIDTFPALPRLSLDMPFMNDPLMNEGDQNGAFETTTSPGSRFSNFFSSAMPMSDSPLQELPPDARPPKDPKVIFLAASLFEFNIDRARREAGYPYLTYVTGEIFDVIGEKGELWLARNQDDPNHQVGWIWTKHFKKIDT</sequence>
<evidence type="ECO:0000259" key="9">
    <source>
        <dbReference type="PROSITE" id="PS51021"/>
    </source>
</evidence>
<feature type="compositionally biased region" description="Low complexity" evidence="7">
    <location>
        <begin position="28"/>
        <end position="41"/>
    </location>
</feature>
<comment type="subcellular location">
    <subcellularLocation>
        <location evidence="1">Cell junction</location>
    </subcellularLocation>
    <subcellularLocation>
        <location evidence="2">Golgi apparatus</location>
        <location evidence="2">Golgi stack</location>
    </subcellularLocation>
</comment>
<dbReference type="GO" id="GO:0005795">
    <property type="term" value="C:Golgi stack"/>
    <property type="evidence" value="ECO:0007669"/>
    <property type="project" value="UniProtKB-SubCell"/>
</dbReference>
<dbReference type="InterPro" id="IPR001331">
    <property type="entry name" value="GDS_CDC24_CS"/>
</dbReference>
<feature type="compositionally biased region" description="Polar residues" evidence="7">
    <location>
        <begin position="682"/>
        <end position="705"/>
    </location>
</feature>
<feature type="compositionally biased region" description="Polar residues" evidence="7">
    <location>
        <begin position="1334"/>
        <end position="1343"/>
    </location>
</feature>
<dbReference type="SUPFAM" id="SSF103657">
    <property type="entry name" value="BAR/IMD domain-like"/>
    <property type="match status" value="1"/>
</dbReference>
<feature type="region of interest" description="Disordered" evidence="7">
    <location>
        <begin position="840"/>
        <end position="867"/>
    </location>
</feature>
<feature type="compositionally biased region" description="Polar residues" evidence="7">
    <location>
        <begin position="754"/>
        <end position="770"/>
    </location>
</feature>
<dbReference type="CDD" id="cd07589">
    <property type="entry name" value="BAR_DNMBP"/>
    <property type="match status" value="1"/>
</dbReference>
<feature type="compositionally biased region" description="Polar residues" evidence="7">
    <location>
        <begin position="1810"/>
        <end position="1821"/>
    </location>
</feature>
<dbReference type="InterPro" id="IPR027267">
    <property type="entry name" value="AH/BAR_dom_sf"/>
</dbReference>
<evidence type="ECO:0000256" key="1">
    <source>
        <dbReference type="ARBA" id="ARBA00004282"/>
    </source>
</evidence>
<dbReference type="Proteomes" id="UP000243515">
    <property type="component" value="Unassembled WGS sequence"/>
</dbReference>
<evidence type="ECO:0000256" key="2">
    <source>
        <dbReference type="ARBA" id="ARBA00004348"/>
    </source>
</evidence>
<feature type="compositionally biased region" description="Polar residues" evidence="7">
    <location>
        <begin position="1215"/>
        <end position="1230"/>
    </location>
</feature>
<feature type="region of interest" description="Disordered" evidence="7">
    <location>
        <begin position="1"/>
        <end position="77"/>
    </location>
</feature>
<dbReference type="SMART" id="SM00325">
    <property type="entry name" value="RhoGEF"/>
    <property type="match status" value="1"/>
</dbReference>
<dbReference type="InterPro" id="IPR035899">
    <property type="entry name" value="DBL_dom_sf"/>
</dbReference>
<feature type="compositionally biased region" description="Polar residues" evidence="7">
    <location>
        <begin position="291"/>
        <end position="317"/>
    </location>
</feature>
<keyword evidence="4" id="KW-0344">Guanine-nucleotide releasing factor</keyword>
<keyword evidence="5" id="KW-0965">Cell junction</keyword>
<protein>
    <recommendedName>
        <fullName evidence="3">Dynamin-binding protein</fullName>
    </recommendedName>
    <alternativeName>
        <fullName evidence="6">Scaffold protein Tuba</fullName>
    </alternativeName>
</protein>
<evidence type="ECO:0000256" key="4">
    <source>
        <dbReference type="ARBA" id="ARBA00022658"/>
    </source>
</evidence>
<dbReference type="InterPro" id="IPR000219">
    <property type="entry name" value="DH_dom"/>
</dbReference>
<feature type="region of interest" description="Disordered" evidence="7">
    <location>
        <begin position="574"/>
        <end position="596"/>
    </location>
</feature>
<feature type="compositionally biased region" description="Basic and acidic residues" evidence="7">
    <location>
        <begin position="850"/>
        <end position="863"/>
    </location>
</feature>
<dbReference type="PROSITE" id="PS00741">
    <property type="entry name" value="DH_1"/>
    <property type="match status" value="1"/>
</dbReference>
<dbReference type="InterPro" id="IPR051492">
    <property type="entry name" value="Dynamin-Rho_GEF"/>
</dbReference>
<feature type="region of interest" description="Disordered" evidence="7">
    <location>
        <begin position="750"/>
        <end position="780"/>
    </location>
</feature>
<dbReference type="GO" id="GO:0032955">
    <property type="term" value="P:regulation of division septum assembly"/>
    <property type="evidence" value="ECO:0007669"/>
    <property type="project" value="TreeGrafter"/>
</dbReference>
<feature type="compositionally biased region" description="Acidic residues" evidence="7">
    <location>
        <begin position="1345"/>
        <end position="1354"/>
    </location>
</feature>
<dbReference type="Pfam" id="PF00621">
    <property type="entry name" value="RhoGEF"/>
    <property type="match status" value="1"/>
</dbReference>
<dbReference type="CDD" id="cd00160">
    <property type="entry name" value="RhoGEF"/>
    <property type="match status" value="1"/>
</dbReference>
<evidence type="ECO:0000313" key="11">
    <source>
        <dbReference type="Proteomes" id="UP000243515"/>
    </source>
</evidence>
<dbReference type="FunFam" id="1.20.1270.60:FF:000083">
    <property type="entry name" value="Rho guanyl nucleotide exchange factor, putative"/>
    <property type="match status" value="1"/>
</dbReference>
<dbReference type="EMBL" id="NPHW01002156">
    <property type="protein sequence ID" value="OXV12055.1"/>
    <property type="molecule type" value="Genomic_DNA"/>
</dbReference>
<feature type="region of interest" description="Disordered" evidence="7">
    <location>
        <begin position="1760"/>
        <end position="1840"/>
    </location>
</feature>
<dbReference type="PROSITE" id="PS50010">
    <property type="entry name" value="DH_2"/>
    <property type="match status" value="1"/>
</dbReference>
<feature type="region of interest" description="Disordered" evidence="7">
    <location>
        <begin position="215"/>
        <end position="322"/>
    </location>
</feature>
<dbReference type="PANTHER" id="PTHR22834">
    <property type="entry name" value="NUCLEAR FUSION PROTEIN FUS2"/>
    <property type="match status" value="1"/>
</dbReference>
<feature type="compositionally biased region" description="Polar residues" evidence="7">
    <location>
        <begin position="1770"/>
        <end position="1803"/>
    </location>
</feature>
<feature type="compositionally biased region" description="Low complexity" evidence="7">
    <location>
        <begin position="451"/>
        <end position="460"/>
    </location>
</feature>
<feature type="compositionally biased region" description="Basic and acidic residues" evidence="7">
    <location>
        <begin position="815"/>
        <end position="825"/>
    </location>
</feature>
<feature type="compositionally biased region" description="Pro residues" evidence="7">
    <location>
        <begin position="1139"/>
        <end position="1152"/>
    </location>
</feature>
<feature type="compositionally biased region" description="Low complexity" evidence="7">
    <location>
        <begin position="172"/>
        <end position="198"/>
    </location>
</feature>
<feature type="domain" description="BAR" evidence="9">
    <location>
        <begin position="1510"/>
        <end position="1727"/>
    </location>
</feature>
<feature type="compositionally biased region" description="Polar residues" evidence="7">
    <location>
        <begin position="263"/>
        <end position="283"/>
    </location>
</feature>
<keyword evidence="11" id="KW-1185">Reference proteome</keyword>
<dbReference type="PROSITE" id="PS51021">
    <property type="entry name" value="BAR"/>
    <property type="match status" value="1"/>
</dbReference>
<dbReference type="InterPro" id="IPR004148">
    <property type="entry name" value="BAR_dom"/>
</dbReference>
<organism evidence="10 11">
    <name type="scientific">Elaphomyces granulatus</name>
    <dbReference type="NCBI Taxonomy" id="519963"/>
    <lineage>
        <taxon>Eukaryota</taxon>
        <taxon>Fungi</taxon>
        <taxon>Dikarya</taxon>
        <taxon>Ascomycota</taxon>
        <taxon>Pezizomycotina</taxon>
        <taxon>Eurotiomycetes</taxon>
        <taxon>Eurotiomycetidae</taxon>
        <taxon>Eurotiales</taxon>
        <taxon>Elaphomycetaceae</taxon>
        <taxon>Elaphomyces</taxon>
    </lineage>
</organism>
<feature type="compositionally biased region" description="Basic and acidic residues" evidence="7">
    <location>
        <begin position="1121"/>
        <end position="1132"/>
    </location>
</feature>
<feature type="compositionally biased region" description="Basic residues" evidence="7">
    <location>
        <begin position="11"/>
        <end position="27"/>
    </location>
</feature>
<accession>A0A232M6L9</accession>
<feature type="region of interest" description="Disordered" evidence="7">
    <location>
        <begin position="149"/>
        <end position="199"/>
    </location>
</feature>
<dbReference type="GO" id="GO:0005085">
    <property type="term" value="F:guanyl-nucleotide exchange factor activity"/>
    <property type="evidence" value="ECO:0007669"/>
    <property type="project" value="UniProtKB-KW"/>
</dbReference>
<proteinExistence type="predicted"/>
<evidence type="ECO:0000259" key="8">
    <source>
        <dbReference type="PROSITE" id="PS50010"/>
    </source>
</evidence>
<gene>
    <name evidence="10" type="ORF">Egran_00190</name>
</gene>
<dbReference type="OrthoDB" id="10256089at2759"/>
<feature type="compositionally biased region" description="Basic and acidic residues" evidence="7">
    <location>
        <begin position="1"/>
        <end position="10"/>
    </location>
</feature>
<dbReference type="PANTHER" id="PTHR22834:SF20">
    <property type="entry name" value="SH3 DOMAIN-CONTAINING PROTEIN"/>
    <property type="match status" value="1"/>
</dbReference>
<feature type="compositionally biased region" description="Low complexity" evidence="7">
    <location>
        <begin position="490"/>
        <end position="505"/>
    </location>
</feature>
<evidence type="ECO:0000256" key="3">
    <source>
        <dbReference type="ARBA" id="ARBA00018186"/>
    </source>
</evidence>
<comment type="caution">
    <text evidence="10">The sequence shown here is derived from an EMBL/GenBank/DDBJ whole genome shotgun (WGS) entry which is preliminary data.</text>
</comment>
<feature type="region of interest" description="Disordered" evidence="7">
    <location>
        <begin position="424"/>
        <end position="550"/>
    </location>
</feature>
<dbReference type="GO" id="GO:0031991">
    <property type="term" value="P:regulation of actomyosin contractile ring contraction"/>
    <property type="evidence" value="ECO:0007669"/>
    <property type="project" value="TreeGrafter"/>
</dbReference>
<dbReference type="SUPFAM" id="SSF48065">
    <property type="entry name" value="DBL homology domain (DH-domain)"/>
    <property type="match status" value="1"/>
</dbReference>
<feature type="compositionally biased region" description="Acidic residues" evidence="7">
    <location>
        <begin position="1108"/>
        <end position="1117"/>
    </location>
</feature>
<feature type="region of interest" description="Disordered" evidence="7">
    <location>
        <begin position="337"/>
        <end position="372"/>
    </location>
</feature>
<feature type="region of interest" description="Disordered" evidence="7">
    <location>
        <begin position="802"/>
        <end position="825"/>
    </location>
</feature>
<dbReference type="GO" id="GO:0035556">
    <property type="term" value="P:intracellular signal transduction"/>
    <property type="evidence" value="ECO:0007669"/>
    <property type="project" value="InterPro"/>
</dbReference>
<feature type="region of interest" description="Disordered" evidence="7">
    <location>
        <begin position="680"/>
        <end position="738"/>
    </location>
</feature>
<dbReference type="Gene3D" id="1.20.900.10">
    <property type="entry name" value="Dbl homology (DH) domain"/>
    <property type="match status" value="1"/>
</dbReference>
<feature type="region of interest" description="Disordered" evidence="7">
    <location>
        <begin position="1057"/>
        <end position="1157"/>
    </location>
</feature>
<feature type="region of interest" description="Disordered" evidence="7">
    <location>
        <begin position="1215"/>
        <end position="1246"/>
    </location>
</feature>
<name>A0A232M6L9_9EURO</name>
<feature type="region of interest" description="Disordered" evidence="7">
    <location>
        <begin position="980"/>
        <end position="1015"/>
    </location>
</feature>
<feature type="region of interest" description="Disordered" evidence="7">
    <location>
        <begin position="1326"/>
        <end position="1358"/>
    </location>
</feature>
<evidence type="ECO:0000256" key="5">
    <source>
        <dbReference type="ARBA" id="ARBA00022949"/>
    </source>
</evidence>
<feature type="compositionally biased region" description="Pro residues" evidence="7">
    <location>
        <begin position="54"/>
        <end position="64"/>
    </location>
</feature>
<evidence type="ECO:0000256" key="7">
    <source>
        <dbReference type="SAM" id="MobiDB-lite"/>
    </source>
</evidence>
<dbReference type="Gene3D" id="1.20.1270.60">
    <property type="entry name" value="Arfaptin homology (AH) domain/BAR domain"/>
    <property type="match status" value="1"/>
</dbReference>
<dbReference type="FunFam" id="1.20.900.10:FF:000053">
    <property type="entry name" value="Rho guanyl nucleotide exchange factor, putative"/>
    <property type="match status" value="1"/>
</dbReference>
<feature type="domain" description="DH" evidence="8">
    <location>
        <begin position="1249"/>
        <end position="1474"/>
    </location>
</feature>
<evidence type="ECO:0000313" key="10">
    <source>
        <dbReference type="EMBL" id="OXV12055.1"/>
    </source>
</evidence>
<reference evidence="10 11" key="1">
    <citation type="journal article" date="2015" name="Environ. Microbiol.">
        <title>Metagenome sequence of Elaphomyces granulatus from sporocarp tissue reveals Ascomycota ectomycorrhizal fingerprints of genome expansion and a Proteobacteria-rich microbiome.</title>
        <authorList>
            <person name="Quandt C.A."/>
            <person name="Kohler A."/>
            <person name="Hesse C.N."/>
            <person name="Sharpton T.J."/>
            <person name="Martin F."/>
            <person name="Spatafora J.W."/>
        </authorList>
    </citation>
    <scope>NUCLEOTIDE SEQUENCE [LARGE SCALE GENOMIC DNA]</scope>
    <source>
        <strain evidence="10 11">OSC145934</strain>
    </source>
</reference>
<dbReference type="CDD" id="cd22249">
    <property type="entry name" value="UDM1_RNF168_RNF169-like"/>
    <property type="match status" value="1"/>
</dbReference>